<protein>
    <submittedName>
        <fullName evidence="1">DUF2948 family protein</fullName>
    </submittedName>
</protein>
<reference evidence="2" key="1">
    <citation type="journal article" date="2019" name="Int. J. Syst. Evol. Microbiol.">
        <title>The Global Catalogue of Microorganisms (GCM) 10K type strain sequencing project: providing services to taxonomists for standard genome sequencing and annotation.</title>
        <authorList>
            <consortium name="The Broad Institute Genomics Platform"/>
            <consortium name="The Broad Institute Genome Sequencing Center for Infectious Disease"/>
            <person name="Wu L."/>
            <person name="Ma J."/>
        </authorList>
    </citation>
    <scope>NUCLEOTIDE SEQUENCE [LARGE SCALE GENOMIC DNA]</scope>
    <source>
        <strain evidence="2">CCUG 51308</strain>
    </source>
</reference>
<dbReference type="Pfam" id="PF11164">
    <property type="entry name" value="DUF2948"/>
    <property type="match status" value="1"/>
</dbReference>
<gene>
    <name evidence="1" type="ORF">ACFQS8_02065</name>
</gene>
<proteinExistence type="predicted"/>
<dbReference type="RefSeq" id="WP_382165239.1">
    <property type="nucleotide sequence ID" value="NZ_JBHTBR010000002.1"/>
</dbReference>
<dbReference type="EMBL" id="JBHTBR010000002">
    <property type="protein sequence ID" value="MFC7290388.1"/>
    <property type="molecule type" value="Genomic_DNA"/>
</dbReference>
<dbReference type="Proteomes" id="UP001596492">
    <property type="component" value="Unassembled WGS sequence"/>
</dbReference>
<evidence type="ECO:0000313" key="2">
    <source>
        <dbReference type="Proteomes" id="UP001596492"/>
    </source>
</evidence>
<organism evidence="1 2">
    <name type="scientific">Hirschia litorea</name>
    <dbReference type="NCBI Taxonomy" id="1199156"/>
    <lineage>
        <taxon>Bacteria</taxon>
        <taxon>Pseudomonadati</taxon>
        <taxon>Pseudomonadota</taxon>
        <taxon>Alphaproteobacteria</taxon>
        <taxon>Hyphomonadales</taxon>
        <taxon>Hyphomonadaceae</taxon>
        <taxon>Hirschia</taxon>
    </lineage>
</organism>
<dbReference type="InterPro" id="IPR021335">
    <property type="entry name" value="DUF2948"/>
</dbReference>
<accession>A0ABW2IH63</accession>
<keyword evidence="2" id="KW-1185">Reference proteome</keyword>
<evidence type="ECO:0000313" key="1">
    <source>
        <dbReference type="EMBL" id="MFC7290388.1"/>
    </source>
</evidence>
<name>A0ABW2IH63_9PROT</name>
<comment type="caution">
    <text evidence="1">The sequence shown here is derived from an EMBL/GenBank/DDBJ whole genome shotgun (WGS) entry which is preliminary data.</text>
</comment>
<sequence>MEKPSPLRLFAEDAEGLQIISSMTQDGLAKMNKLIFDKKHRRFTVEMNRFNWEKGVKKKPYFRTHSLLAIDSVLNVRGRKLPATTSEEIVSLLAIVFEPAEIEPEGKVRLQFSNDGEIELDVECIDLSMIDTDTSWPTTKKPRHKIDLKKVFR</sequence>